<dbReference type="PANTHER" id="PTHR36454:SF1">
    <property type="entry name" value="DUF1015 DOMAIN-CONTAINING PROTEIN"/>
    <property type="match status" value="1"/>
</dbReference>
<dbReference type="Pfam" id="PF06245">
    <property type="entry name" value="DUF1015"/>
    <property type="match status" value="1"/>
</dbReference>
<accession>A0A0A7L9T7</accession>
<protein>
    <recommendedName>
        <fullName evidence="3">DUF1015 domain-containing protein</fullName>
    </recommendedName>
</protein>
<dbReference type="HOGENOM" id="CLU_031277_2_0_2"/>
<evidence type="ECO:0000313" key="1">
    <source>
        <dbReference type="EMBL" id="AIZ55920.1"/>
    </source>
</evidence>
<evidence type="ECO:0008006" key="3">
    <source>
        <dbReference type="Google" id="ProtNLM"/>
    </source>
</evidence>
<dbReference type="GeneID" id="24817685"/>
<organism evidence="1 2">
    <name type="scientific">Candidatus Methanoplasma termitum</name>
    <dbReference type="NCBI Taxonomy" id="1577791"/>
    <lineage>
        <taxon>Archaea</taxon>
        <taxon>Methanobacteriati</taxon>
        <taxon>Thermoplasmatota</taxon>
        <taxon>Thermoplasmata</taxon>
        <taxon>Methanomassiliicoccales</taxon>
        <taxon>Methanomassiliicoccaceae</taxon>
        <taxon>Candidatus Methanoplasma</taxon>
    </lineage>
</organism>
<dbReference type="KEGG" id="mear:Mpt1_c00110"/>
<dbReference type="PANTHER" id="PTHR36454">
    <property type="entry name" value="LMO2823 PROTEIN"/>
    <property type="match status" value="1"/>
</dbReference>
<dbReference type="OrthoDB" id="146312at2157"/>
<keyword evidence="2" id="KW-1185">Reference proteome</keyword>
<dbReference type="STRING" id="1577791.Mpt1_c00110"/>
<dbReference type="Proteomes" id="UP000030787">
    <property type="component" value="Chromosome"/>
</dbReference>
<dbReference type="AlphaFoldDB" id="A0A0A7L9T7"/>
<gene>
    <name evidence="1" type="ORF">Mpt1_c00110</name>
</gene>
<dbReference type="RefSeq" id="WP_048111112.1">
    <property type="nucleotide sequence ID" value="NZ_CP010070.1"/>
</dbReference>
<dbReference type="PIRSF" id="PIRSF033563">
    <property type="entry name" value="UCP033563"/>
    <property type="match status" value="1"/>
</dbReference>
<dbReference type="EMBL" id="CP010070">
    <property type="protein sequence ID" value="AIZ55920.1"/>
    <property type="molecule type" value="Genomic_DNA"/>
</dbReference>
<proteinExistence type="predicted"/>
<reference evidence="1 2" key="1">
    <citation type="journal article" date="2014" name="Appl. Environ. Microbiol.">
        <title>Comparative Genome Analysis of 'Candidatus Methanoplasma termitum' Indicates a New Mode of Energy Metabolism in the Seventh Order of Methanogens.</title>
        <authorList>
            <person name="Lang K."/>
            <person name="Schuldes J."/>
            <person name="Klingl A."/>
            <person name="Poehlein A."/>
            <person name="Daniel R."/>
            <person name="Brune A."/>
        </authorList>
    </citation>
    <scope>NUCLEOTIDE SEQUENCE [LARGE SCALE GENOMIC DNA]</scope>
    <source>
        <strain evidence="2">Mpt1</strain>
    </source>
</reference>
<sequence>MVTFLPFPGYRPVLKNGESIEDRISPPYDVIGKEYLRILHENRNNVTHLTLDPDLDRRYRSSRKELDRMASDGSLRQDPPSFYLYEQIFDDHGIKKTRRGFMGILKTESYEDGNVIPHEETFSKIKEDRLNLLRDMEAHLESIFGIFEGLSPELDRKAYDSARLIYRYMDEMGVEHRFHIIDDVNIQKRITSELKDQKMLIADGHHRYETALNYSLENPGNEKKSYVLATLVAADDKGLVVWPTHRLVNSSNVTIQEAEKAIKKTMRVKEVPEDQMVSGMNGWMMGLMFKDGKRFLATYENEEKEIWKLDTYVVQEMILKKIYGYDEGRSTVDYEAEFHKVKKMMDEKKFDLAVVLNDPSLKTIWDLSMKGVRMPKKTTFFFPKIWSGFVFYRMN</sequence>
<name>A0A0A7L9T7_9ARCH</name>
<evidence type="ECO:0000313" key="2">
    <source>
        <dbReference type="Proteomes" id="UP000030787"/>
    </source>
</evidence>
<dbReference type="InterPro" id="IPR008323">
    <property type="entry name" value="UCP033563"/>
</dbReference>